<dbReference type="InterPro" id="IPR041489">
    <property type="entry name" value="PDZ_6"/>
</dbReference>
<dbReference type="Proteomes" id="UP001146120">
    <property type="component" value="Unassembled WGS sequence"/>
</dbReference>
<reference evidence="4" key="1">
    <citation type="submission" date="2022-11" db="EMBL/GenBank/DDBJ databases">
        <authorList>
            <person name="Morgan W.R."/>
            <person name="Tartar A."/>
        </authorList>
    </citation>
    <scope>NUCLEOTIDE SEQUENCE</scope>
    <source>
        <strain evidence="4">ARSEF 373</strain>
    </source>
</reference>
<reference evidence="4" key="2">
    <citation type="journal article" date="2023" name="Microbiol Resour">
        <title>Decontamination and Annotation of the Draft Genome Sequence of the Oomycete Lagenidium giganteum ARSEF 373.</title>
        <authorList>
            <person name="Morgan W.R."/>
            <person name="Tartar A."/>
        </authorList>
    </citation>
    <scope>NUCLEOTIDE SEQUENCE</scope>
    <source>
        <strain evidence="4">ARSEF 373</strain>
    </source>
</reference>
<feature type="compositionally biased region" description="Polar residues" evidence="2">
    <location>
        <begin position="42"/>
        <end position="52"/>
    </location>
</feature>
<dbReference type="InterPro" id="IPR025659">
    <property type="entry name" value="Tubby-like_C"/>
</dbReference>
<dbReference type="Pfam" id="PF01167">
    <property type="entry name" value="Tub"/>
    <property type="match status" value="1"/>
</dbReference>
<dbReference type="PANTHER" id="PTHR16517:SF7">
    <property type="entry name" value="PROTEIN KING TUBBY"/>
    <property type="match status" value="1"/>
</dbReference>
<feature type="compositionally biased region" description="Basic and acidic residues" evidence="2">
    <location>
        <begin position="160"/>
        <end position="180"/>
    </location>
</feature>
<dbReference type="SUPFAM" id="SSF54518">
    <property type="entry name" value="Tubby C-terminal domain-like"/>
    <property type="match status" value="1"/>
</dbReference>
<dbReference type="Gene3D" id="3.20.90.10">
    <property type="entry name" value="Tubby Protein, Chain A"/>
    <property type="match status" value="1"/>
</dbReference>
<feature type="compositionally biased region" description="Pro residues" evidence="2">
    <location>
        <begin position="15"/>
        <end position="28"/>
    </location>
</feature>
<evidence type="ECO:0000313" key="5">
    <source>
        <dbReference type="Proteomes" id="UP001146120"/>
    </source>
</evidence>
<dbReference type="PANTHER" id="PTHR16517">
    <property type="entry name" value="TUBBY-RELATED"/>
    <property type="match status" value="1"/>
</dbReference>
<evidence type="ECO:0000259" key="3">
    <source>
        <dbReference type="SMART" id="SM00228"/>
    </source>
</evidence>
<dbReference type="PRINTS" id="PR01573">
    <property type="entry name" value="SUPERTUBBY"/>
</dbReference>
<evidence type="ECO:0000313" key="4">
    <source>
        <dbReference type="EMBL" id="DAZ93979.1"/>
    </source>
</evidence>
<comment type="similarity">
    <text evidence="1">Belongs to the TUB family.</text>
</comment>
<keyword evidence="5" id="KW-1185">Reference proteome</keyword>
<gene>
    <name evidence="4" type="ORF">N0F65_005490</name>
</gene>
<sequence>MSFFTSSAYAGFHQHPPPQLPSTKPGPLPKTTSNERRRENASDVSSGSTASMSEFDPLSPINLQRAADPWHGNNHIVTSPTSTASSNPLSIGNGSPIGGAHQMHDMRKVFLEHDDGEWGEFMEFSPRNAKEGSPPRAKREHKNPEDDEPPKRHVRLRPWNSHDERDDDQSRHKEAIEDYRSQSYTARRIDRDEPSRPPSPTLADALRAKWNAFRSKSMQGESILTALAATPPAAPPRSYDSYDVTFEKGPIGLELETDWYGRQAVVKGFRKVQNNQDGPAKLCGIIRVGDVLTAINGETCLEMSFQETLAKLRDVSGGKHTLHFKSLEAAGDLSVYTNDLDIVQAKKFIHEHKQSFYAPPPRSVTHGLVYGCVERFVGPSVTAFNFYREDTGEFVLACSCVNERTGVFVFHTLQDSHLREFKDLPQSEDSAVYLGQLVPNFLGTEFTLLDHQQKRRNELGFIVYNQNVLGRVPNFLKCVFTRQRENAAATADGESDENAEDQAGGSTSALNPRQAAIAGNSGMGDNRTLFNTHNTMMDRNGNISERFKRMRQSRSFSLVERLRHMTFDDIESQLEHAGGSLESLWHDDDDHAGRGRSMRVRQSRSASAHNFSTPYGAVEQDDFQSDLLVFETKQPSWNEDLGAWTLNFHGRVKMASKKNFLIVAEQGNDRMEEDFGDDVVFLRFGKVTKTRFTLDFTWPMSPMVALAIACSSFAHKIAVT</sequence>
<proteinExistence type="inferred from homology"/>
<protein>
    <recommendedName>
        <fullName evidence="3">PDZ domain-containing protein</fullName>
    </recommendedName>
</protein>
<evidence type="ECO:0000256" key="2">
    <source>
        <dbReference type="SAM" id="MobiDB-lite"/>
    </source>
</evidence>
<name>A0AAV2YLL2_9STRA</name>
<dbReference type="InterPro" id="IPR000007">
    <property type="entry name" value="Tubby_C"/>
</dbReference>
<feature type="domain" description="PDZ" evidence="3">
    <location>
        <begin position="249"/>
        <end position="328"/>
    </location>
</feature>
<dbReference type="InterPro" id="IPR036034">
    <property type="entry name" value="PDZ_sf"/>
</dbReference>
<evidence type="ECO:0000256" key="1">
    <source>
        <dbReference type="ARBA" id="ARBA00007129"/>
    </source>
</evidence>
<dbReference type="SUPFAM" id="SSF50156">
    <property type="entry name" value="PDZ domain-like"/>
    <property type="match status" value="1"/>
</dbReference>
<accession>A0AAV2YLL2</accession>
<dbReference type="InterPro" id="IPR001478">
    <property type="entry name" value="PDZ"/>
</dbReference>
<feature type="region of interest" description="Disordered" evidence="2">
    <location>
        <begin position="1"/>
        <end position="101"/>
    </location>
</feature>
<dbReference type="SMART" id="SM00228">
    <property type="entry name" value="PDZ"/>
    <property type="match status" value="1"/>
</dbReference>
<comment type="caution">
    <text evidence="4">The sequence shown here is derived from an EMBL/GenBank/DDBJ whole genome shotgun (WGS) entry which is preliminary data.</text>
</comment>
<dbReference type="AlphaFoldDB" id="A0AAV2YLL2"/>
<organism evidence="4 5">
    <name type="scientific">Lagenidium giganteum</name>
    <dbReference type="NCBI Taxonomy" id="4803"/>
    <lineage>
        <taxon>Eukaryota</taxon>
        <taxon>Sar</taxon>
        <taxon>Stramenopiles</taxon>
        <taxon>Oomycota</taxon>
        <taxon>Peronosporomycetes</taxon>
        <taxon>Pythiales</taxon>
        <taxon>Pythiaceae</taxon>
    </lineage>
</organism>
<dbReference type="Pfam" id="PF17820">
    <property type="entry name" value="PDZ_6"/>
    <property type="match status" value="1"/>
</dbReference>
<feature type="region of interest" description="Disordered" evidence="2">
    <location>
        <begin position="488"/>
        <end position="511"/>
    </location>
</feature>
<feature type="compositionally biased region" description="Polar residues" evidence="2">
    <location>
        <begin position="75"/>
        <end position="93"/>
    </location>
</feature>
<feature type="region of interest" description="Disordered" evidence="2">
    <location>
        <begin position="121"/>
        <end position="202"/>
    </location>
</feature>
<dbReference type="Gene3D" id="2.30.42.10">
    <property type="match status" value="1"/>
</dbReference>
<dbReference type="EMBL" id="DAKRPA010000277">
    <property type="protein sequence ID" value="DAZ93979.1"/>
    <property type="molecule type" value="Genomic_DNA"/>
</dbReference>